<sequence>MAGSASHLIISWSINKKLLQSQNLFLTSSTMFMSSRDAGKLKLNCTNY</sequence>
<dbReference type="AlphaFoldDB" id="A0A2P2Q7J0"/>
<proteinExistence type="predicted"/>
<reference evidence="1" key="1">
    <citation type="submission" date="2018-02" db="EMBL/GenBank/DDBJ databases">
        <title>Rhizophora mucronata_Transcriptome.</title>
        <authorList>
            <person name="Meera S.P."/>
            <person name="Sreeshan A."/>
            <person name="Augustine A."/>
        </authorList>
    </citation>
    <scope>NUCLEOTIDE SEQUENCE</scope>
    <source>
        <tissue evidence="1">Leaf</tissue>
    </source>
</reference>
<dbReference type="EMBL" id="GGEC01082461">
    <property type="protein sequence ID" value="MBX62945.1"/>
    <property type="molecule type" value="Transcribed_RNA"/>
</dbReference>
<name>A0A2P2Q7J0_RHIMU</name>
<organism evidence="1">
    <name type="scientific">Rhizophora mucronata</name>
    <name type="common">Asiatic mangrove</name>
    <dbReference type="NCBI Taxonomy" id="61149"/>
    <lineage>
        <taxon>Eukaryota</taxon>
        <taxon>Viridiplantae</taxon>
        <taxon>Streptophyta</taxon>
        <taxon>Embryophyta</taxon>
        <taxon>Tracheophyta</taxon>
        <taxon>Spermatophyta</taxon>
        <taxon>Magnoliopsida</taxon>
        <taxon>eudicotyledons</taxon>
        <taxon>Gunneridae</taxon>
        <taxon>Pentapetalae</taxon>
        <taxon>rosids</taxon>
        <taxon>fabids</taxon>
        <taxon>Malpighiales</taxon>
        <taxon>Rhizophoraceae</taxon>
        <taxon>Rhizophora</taxon>
    </lineage>
</organism>
<protein>
    <submittedName>
        <fullName evidence="1">Uncharacterized protein</fullName>
    </submittedName>
</protein>
<evidence type="ECO:0000313" key="1">
    <source>
        <dbReference type="EMBL" id="MBX62945.1"/>
    </source>
</evidence>
<accession>A0A2P2Q7J0</accession>